<dbReference type="RefSeq" id="WP_338530127.1">
    <property type="nucleotide sequence ID" value="NZ_CP030941.1"/>
</dbReference>
<gene>
    <name evidence="1" type="ORF">NTH_02314</name>
</gene>
<keyword evidence="2" id="KW-1185">Reference proteome</keyword>
<reference evidence="1 2" key="1">
    <citation type="submission" date="2018-07" db="EMBL/GenBank/DDBJ databases">
        <title>Genome sequence of Nitratireductor thuwali#1536.</title>
        <authorList>
            <person name="Michoud G."/>
            <person name="Merlino G."/>
            <person name="Sefrji F.O."/>
            <person name="Daffonchio D."/>
        </authorList>
    </citation>
    <scope>NUCLEOTIDE SEQUENCE [LARGE SCALE GENOMIC DNA]</scope>
    <source>
        <strain evidence="2">Nit1536</strain>
    </source>
</reference>
<evidence type="ECO:0008006" key="3">
    <source>
        <dbReference type="Google" id="ProtNLM"/>
    </source>
</evidence>
<name>A0ABY5MKI7_9HYPH</name>
<dbReference type="EMBL" id="CP030941">
    <property type="protein sequence ID" value="UUP17838.1"/>
    <property type="molecule type" value="Genomic_DNA"/>
</dbReference>
<evidence type="ECO:0000313" key="2">
    <source>
        <dbReference type="Proteomes" id="UP001342418"/>
    </source>
</evidence>
<accession>A0ABY5MKI7</accession>
<organism evidence="1 2">
    <name type="scientific">Nitratireductor thuwali</name>
    <dbReference type="NCBI Taxonomy" id="2267699"/>
    <lineage>
        <taxon>Bacteria</taxon>
        <taxon>Pseudomonadati</taxon>
        <taxon>Pseudomonadota</taxon>
        <taxon>Alphaproteobacteria</taxon>
        <taxon>Hyphomicrobiales</taxon>
        <taxon>Phyllobacteriaceae</taxon>
        <taxon>Nitratireductor</taxon>
    </lineage>
</organism>
<protein>
    <recommendedName>
        <fullName evidence="3">DUF91 domain-containing protein</fullName>
    </recommendedName>
</protein>
<sequence>MAFSEDDVHEHLYAKGLETVIVDCPELDLPEVDRMSDAAQRADDYDFELWRIIKARAIAKLERLHRTIRYGTFVGTKIKLPTDNTKPMELDLLGTHEDGLFVLELKVERSAERNAFSELFAYSNYIAGIFALTGHQDITNVLVANLDNKITKQAFLYDLLINERDIIVYRPSFPGGNVESLQLDVYLPSDDDFRHFTNELLSHDAMACVVISFDDLDGWFDSEEEGGSLNDWTRKHLSALSGYTAQLMEAERLHGFCFIRKPWREMPRYYRNSLFVCALNPFRIAEPERTEAIQSQLAEGERASFLETPELAFDGRLIRLAQRAIKDCLTNAYSANVETPYWGAIVTESQEVVFTHNFAFRPTGIMREAYVDYLNDLYAREASGEGYGEDVSVLKINEINNWMRAWMFMEHCGFKAGEAPDDDMENGDHGFRSALE</sequence>
<evidence type="ECO:0000313" key="1">
    <source>
        <dbReference type="EMBL" id="UUP17838.1"/>
    </source>
</evidence>
<dbReference type="Proteomes" id="UP001342418">
    <property type="component" value="Chromosome"/>
</dbReference>
<proteinExistence type="predicted"/>